<dbReference type="AlphaFoldDB" id="A0A1H9Y9F3"/>
<keyword evidence="2" id="KW-1185">Reference proteome</keyword>
<proteinExistence type="predicted"/>
<name>A0A1H9Y9F3_9FIRM</name>
<sequence>MEIGLKEFIIAIVTLNKDMVNSSTAPIFYAANEEHLERLALLIAKTTRGMVHDLEGGTYIIVKH</sequence>
<dbReference type="InterPro" id="IPR054055">
    <property type="entry name" value="YpzH"/>
</dbReference>
<organism evidence="1 2">
    <name type="scientific">Natronincola peptidivorans</name>
    <dbReference type="NCBI Taxonomy" id="426128"/>
    <lineage>
        <taxon>Bacteria</taxon>
        <taxon>Bacillati</taxon>
        <taxon>Bacillota</taxon>
        <taxon>Clostridia</taxon>
        <taxon>Peptostreptococcales</taxon>
        <taxon>Natronincolaceae</taxon>
        <taxon>Natronincola</taxon>
    </lineage>
</organism>
<dbReference type="STRING" id="426128.SAMN05660297_00091"/>
<dbReference type="RefSeq" id="WP_090437759.1">
    <property type="nucleotide sequence ID" value="NZ_FOHU01000001.1"/>
</dbReference>
<evidence type="ECO:0000313" key="2">
    <source>
        <dbReference type="Proteomes" id="UP000199568"/>
    </source>
</evidence>
<evidence type="ECO:0000313" key="1">
    <source>
        <dbReference type="EMBL" id="SES65019.1"/>
    </source>
</evidence>
<dbReference type="OrthoDB" id="1955035at2"/>
<reference evidence="1 2" key="1">
    <citation type="submission" date="2016-10" db="EMBL/GenBank/DDBJ databases">
        <authorList>
            <person name="de Groot N.N."/>
        </authorList>
    </citation>
    <scope>NUCLEOTIDE SEQUENCE [LARGE SCALE GENOMIC DNA]</scope>
    <source>
        <strain evidence="1 2">DSM 18979</strain>
    </source>
</reference>
<dbReference type="EMBL" id="FOHU01000001">
    <property type="protein sequence ID" value="SES65019.1"/>
    <property type="molecule type" value="Genomic_DNA"/>
</dbReference>
<protein>
    <submittedName>
        <fullName evidence="1">Uncharacterized protein</fullName>
    </submittedName>
</protein>
<dbReference type="Proteomes" id="UP000199568">
    <property type="component" value="Unassembled WGS sequence"/>
</dbReference>
<dbReference type="Pfam" id="PF21835">
    <property type="entry name" value="YIEGIA_cap"/>
    <property type="match status" value="1"/>
</dbReference>
<accession>A0A1H9Y9F3</accession>
<gene>
    <name evidence="1" type="ORF">SAMN05660297_00091</name>
</gene>